<feature type="region of interest" description="Disordered" evidence="1">
    <location>
        <begin position="160"/>
        <end position="238"/>
    </location>
</feature>
<feature type="compositionally biased region" description="Polar residues" evidence="1">
    <location>
        <begin position="381"/>
        <end position="393"/>
    </location>
</feature>
<evidence type="ECO:0000313" key="2">
    <source>
        <dbReference type="EMBL" id="KAF1913250.1"/>
    </source>
</evidence>
<feature type="region of interest" description="Disordered" evidence="1">
    <location>
        <begin position="268"/>
        <end position="553"/>
    </location>
</feature>
<feature type="compositionally biased region" description="Polar residues" evidence="1">
    <location>
        <begin position="268"/>
        <end position="277"/>
    </location>
</feature>
<feature type="compositionally biased region" description="Acidic residues" evidence="1">
    <location>
        <begin position="278"/>
        <end position="289"/>
    </location>
</feature>
<feature type="compositionally biased region" description="Polar residues" evidence="1">
    <location>
        <begin position="161"/>
        <end position="185"/>
    </location>
</feature>
<feature type="compositionally biased region" description="Low complexity" evidence="1">
    <location>
        <begin position="521"/>
        <end position="531"/>
    </location>
</feature>
<protein>
    <submittedName>
        <fullName evidence="2">Uncharacterized protein</fullName>
    </submittedName>
</protein>
<dbReference type="OrthoDB" id="5423493at2759"/>
<keyword evidence="3" id="KW-1185">Reference proteome</keyword>
<dbReference type="Proteomes" id="UP000800096">
    <property type="component" value="Unassembled WGS sequence"/>
</dbReference>
<evidence type="ECO:0000313" key="3">
    <source>
        <dbReference type="Proteomes" id="UP000800096"/>
    </source>
</evidence>
<feature type="region of interest" description="Disordered" evidence="1">
    <location>
        <begin position="31"/>
        <end position="69"/>
    </location>
</feature>
<sequence length="590" mass="64636">MRMFRHTITCAQASFALGALLRNDNIWARHHPPPPSAHAPTISRNTPALNRARRASYSGRLSPAETMPRPKRTKVALDATRVAKVAPRKHVAKSIAAKPVKVNETVNSFSDDSDGLVTKAKSTRPRRRPWEKTPEPIDEADLIMTGALPAEVDVPIETTMDRTPTSNASIRTRSTKASTKQTSSVAKLAPARSPLDAAHDQSDQAVESSGLGDLTFSSFGSESPAHGTRPPSAIKVGATPAREVSIMALTNFKRRTRQPSLLRMVQQNTDGENNDQSGLDDTDNFDFDDFLPHAESTPLNVRNNMPEDETRNDSGTQVSSSGSRGVKRKLTPVVQVPRSSPFDPPSGADVESARSSSPSLPEVLPTHEEVIEQTQDDAEPKSQTYAPPMSSSPLREASRPVQSPVQAQIRRRGRPTNKAPQYEVSDAEETETPAKAKRTAKSKAQPKLSTAQLKGLLPRRRNRTLRDRDEFDMDSSEVTPLDSDQDELQMPNPRARQRAAVGKLTSPKAAKKTARGKKAAAARASKTYSRRISSDKENEARNNDTEEPTEASIVEHSEKLLAIKKKFDDIDAFELDFETADPTTSSSPFR</sequence>
<feature type="compositionally biased region" description="Basic and acidic residues" evidence="1">
    <location>
        <begin position="532"/>
        <end position="544"/>
    </location>
</feature>
<gene>
    <name evidence="2" type="ORF">BDU57DRAFT_522041</name>
</gene>
<feature type="compositionally biased region" description="Basic residues" evidence="1">
    <location>
        <begin position="509"/>
        <end position="520"/>
    </location>
</feature>
<proteinExistence type="predicted"/>
<evidence type="ECO:0000256" key="1">
    <source>
        <dbReference type="SAM" id="MobiDB-lite"/>
    </source>
</evidence>
<reference evidence="2" key="1">
    <citation type="journal article" date="2020" name="Stud. Mycol.">
        <title>101 Dothideomycetes genomes: a test case for predicting lifestyles and emergence of pathogens.</title>
        <authorList>
            <person name="Haridas S."/>
            <person name="Albert R."/>
            <person name="Binder M."/>
            <person name="Bloem J."/>
            <person name="Labutti K."/>
            <person name="Salamov A."/>
            <person name="Andreopoulos B."/>
            <person name="Baker S."/>
            <person name="Barry K."/>
            <person name="Bills G."/>
            <person name="Bluhm B."/>
            <person name="Cannon C."/>
            <person name="Castanera R."/>
            <person name="Culley D."/>
            <person name="Daum C."/>
            <person name="Ezra D."/>
            <person name="Gonzalez J."/>
            <person name="Henrissat B."/>
            <person name="Kuo A."/>
            <person name="Liang C."/>
            <person name="Lipzen A."/>
            <person name="Lutzoni F."/>
            <person name="Magnuson J."/>
            <person name="Mondo S."/>
            <person name="Nolan M."/>
            <person name="Ohm R."/>
            <person name="Pangilinan J."/>
            <person name="Park H.-J."/>
            <person name="Ramirez L."/>
            <person name="Alfaro M."/>
            <person name="Sun H."/>
            <person name="Tritt A."/>
            <person name="Yoshinaga Y."/>
            <person name="Zwiers L.-H."/>
            <person name="Turgeon B."/>
            <person name="Goodwin S."/>
            <person name="Spatafora J."/>
            <person name="Crous P."/>
            <person name="Grigoriev I."/>
        </authorList>
    </citation>
    <scope>NUCLEOTIDE SEQUENCE</scope>
    <source>
        <strain evidence="2">HMLAC05119</strain>
    </source>
</reference>
<dbReference type="EMBL" id="ML979139">
    <property type="protein sequence ID" value="KAF1913250.1"/>
    <property type="molecule type" value="Genomic_DNA"/>
</dbReference>
<accession>A0A6A5QEK4</accession>
<feature type="compositionally biased region" description="Polar residues" evidence="1">
    <location>
        <begin position="313"/>
        <end position="323"/>
    </location>
</feature>
<dbReference type="AlphaFoldDB" id="A0A6A5QEK4"/>
<name>A0A6A5QEK4_AMPQU</name>
<organism evidence="2 3">
    <name type="scientific">Ampelomyces quisqualis</name>
    <name type="common">Powdery mildew agent</name>
    <dbReference type="NCBI Taxonomy" id="50730"/>
    <lineage>
        <taxon>Eukaryota</taxon>
        <taxon>Fungi</taxon>
        <taxon>Dikarya</taxon>
        <taxon>Ascomycota</taxon>
        <taxon>Pezizomycotina</taxon>
        <taxon>Dothideomycetes</taxon>
        <taxon>Pleosporomycetidae</taxon>
        <taxon>Pleosporales</taxon>
        <taxon>Pleosporineae</taxon>
        <taxon>Phaeosphaeriaceae</taxon>
        <taxon>Ampelomyces</taxon>
    </lineage>
</organism>